<dbReference type="STRING" id="980251.GCA_001642875_02658"/>
<accession>A0A5B9P9T5</accession>
<evidence type="ECO:0000256" key="2">
    <source>
        <dbReference type="ARBA" id="ARBA00022475"/>
    </source>
</evidence>
<dbReference type="InterPro" id="IPR010432">
    <property type="entry name" value="RDD"/>
</dbReference>
<evidence type="ECO:0000259" key="7">
    <source>
        <dbReference type="Pfam" id="PF06271"/>
    </source>
</evidence>
<sequence length="164" mass="17572">MSENPFSTPPVGPQASNVPVADSLIQNASQGKRFLNYLIDRIALFGISYVAGLALASVYLAGRATITEQEASTLTLLSYLVGWSIVFLFYAFLESTTGRTLGKLVTGTKVVSEHGGSASIGQILGRTACRFIPFEPLSFFFGGDTNFPTGWHDRISGTRVVSAK</sequence>
<evidence type="ECO:0000256" key="3">
    <source>
        <dbReference type="ARBA" id="ARBA00022692"/>
    </source>
</evidence>
<evidence type="ECO:0000256" key="5">
    <source>
        <dbReference type="ARBA" id="ARBA00023136"/>
    </source>
</evidence>
<dbReference type="RefSeq" id="WP_075082002.1">
    <property type="nucleotide sequence ID" value="NZ_CP042912.1"/>
</dbReference>
<dbReference type="PANTHER" id="PTHR36115">
    <property type="entry name" value="PROLINE-RICH ANTIGEN HOMOLOG-RELATED"/>
    <property type="match status" value="1"/>
</dbReference>
<keyword evidence="4 6" id="KW-1133">Transmembrane helix</keyword>
<gene>
    <name evidence="8" type="ORF">MFFC18_34160</name>
</gene>
<feature type="transmembrane region" description="Helical" evidence="6">
    <location>
        <begin position="74"/>
        <end position="93"/>
    </location>
</feature>
<evidence type="ECO:0000256" key="1">
    <source>
        <dbReference type="ARBA" id="ARBA00004651"/>
    </source>
</evidence>
<evidence type="ECO:0000256" key="4">
    <source>
        <dbReference type="ARBA" id="ARBA00022989"/>
    </source>
</evidence>
<dbReference type="KEGG" id="mff:MFFC18_34160"/>
<evidence type="ECO:0000256" key="6">
    <source>
        <dbReference type="SAM" id="Phobius"/>
    </source>
</evidence>
<feature type="transmembrane region" description="Helical" evidence="6">
    <location>
        <begin position="42"/>
        <end position="62"/>
    </location>
</feature>
<evidence type="ECO:0000313" key="8">
    <source>
        <dbReference type="EMBL" id="QEG23517.1"/>
    </source>
</evidence>
<dbReference type="GO" id="GO:0005886">
    <property type="term" value="C:plasma membrane"/>
    <property type="evidence" value="ECO:0007669"/>
    <property type="project" value="UniProtKB-SubCell"/>
</dbReference>
<reference evidence="8 9" key="1">
    <citation type="submission" date="2019-08" db="EMBL/GenBank/DDBJ databases">
        <title>Deep-cultivation of Planctomycetes and their phenomic and genomic characterization uncovers novel biology.</title>
        <authorList>
            <person name="Wiegand S."/>
            <person name="Jogler M."/>
            <person name="Boedeker C."/>
            <person name="Pinto D."/>
            <person name="Vollmers J."/>
            <person name="Rivas-Marin E."/>
            <person name="Kohn T."/>
            <person name="Peeters S.H."/>
            <person name="Heuer A."/>
            <person name="Rast P."/>
            <person name="Oberbeckmann S."/>
            <person name="Bunk B."/>
            <person name="Jeske O."/>
            <person name="Meyerdierks A."/>
            <person name="Storesund J.E."/>
            <person name="Kallscheuer N."/>
            <person name="Luecker S."/>
            <person name="Lage O.M."/>
            <person name="Pohl T."/>
            <person name="Merkel B.J."/>
            <person name="Hornburger P."/>
            <person name="Mueller R.-W."/>
            <person name="Bruemmer F."/>
            <person name="Labrenz M."/>
            <person name="Spormann A.M."/>
            <person name="Op den Camp H."/>
            <person name="Overmann J."/>
            <person name="Amann R."/>
            <person name="Jetten M.S.M."/>
            <person name="Mascher T."/>
            <person name="Medema M.H."/>
            <person name="Devos D.P."/>
            <person name="Kaster A.-K."/>
            <person name="Ovreas L."/>
            <person name="Rohde M."/>
            <person name="Galperin M.Y."/>
            <person name="Jogler C."/>
        </authorList>
    </citation>
    <scope>NUCLEOTIDE SEQUENCE [LARGE SCALE GENOMIC DNA]</scope>
    <source>
        <strain evidence="8 9">FC18</strain>
    </source>
</reference>
<name>A0A5B9P9T5_9BACT</name>
<feature type="domain" description="RDD" evidence="7">
    <location>
        <begin position="28"/>
        <end position="142"/>
    </location>
</feature>
<keyword evidence="5 6" id="KW-0472">Membrane</keyword>
<dbReference type="AlphaFoldDB" id="A0A5B9P9T5"/>
<keyword evidence="3 6" id="KW-0812">Transmembrane</keyword>
<dbReference type="EMBL" id="CP042912">
    <property type="protein sequence ID" value="QEG23517.1"/>
    <property type="molecule type" value="Genomic_DNA"/>
</dbReference>
<comment type="subcellular location">
    <subcellularLocation>
        <location evidence="1">Cell membrane</location>
        <topology evidence="1">Multi-pass membrane protein</topology>
    </subcellularLocation>
</comment>
<dbReference type="Pfam" id="PF06271">
    <property type="entry name" value="RDD"/>
    <property type="match status" value="1"/>
</dbReference>
<protein>
    <submittedName>
        <fullName evidence="8">RDD family protein</fullName>
    </submittedName>
</protein>
<dbReference type="InterPro" id="IPR051791">
    <property type="entry name" value="Pra-immunoreactive"/>
</dbReference>
<dbReference type="Proteomes" id="UP000322214">
    <property type="component" value="Chromosome"/>
</dbReference>
<keyword evidence="2" id="KW-1003">Cell membrane</keyword>
<evidence type="ECO:0000313" key="9">
    <source>
        <dbReference type="Proteomes" id="UP000322214"/>
    </source>
</evidence>
<organism evidence="8 9">
    <name type="scientific">Mariniblastus fucicola</name>
    <dbReference type="NCBI Taxonomy" id="980251"/>
    <lineage>
        <taxon>Bacteria</taxon>
        <taxon>Pseudomonadati</taxon>
        <taxon>Planctomycetota</taxon>
        <taxon>Planctomycetia</taxon>
        <taxon>Pirellulales</taxon>
        <taxon>Pirellulaceae</taxon>
        <taxon>Mariniblastus</taxon>
    </lineage>
</organism>
<proteinExistence type="predicted"/>
<dbReference type="PANTHER" id="PTHR36115:SF4">
    <property type="entry name" value="MEMBRANE PROTEIN"/>
    <property type="match status" value="1"/>
</dbReference>
<keyword evidence="9" id="KW-1185">Reference proteome</keyword>